<dbReference type="EMBL" id="CM046395">
    <property type="protein sequence ID" value="KAI8542950.1"/>
    <property type="molecule type" value="Genomic_DNA"/>
</dbReference>
<comment type="caution">
    <text evidence="1">The sequence shown here is derived from an EMBL/GenBank/DDBJ whole genome shotgun (WGS) entry which is preliminary data.</text>
</comment>
<keyword evidence="2" id="KW-1185">Reference proteome</keyword>
<sequence>MIAPRSGSCAVQRQHIERSHMSGSNPIGSDLRLCQPDSSTASNLSSPLFLSLSGKMAPMFEYFVVCGLGPEIRTVDGNRGFHGTGGVQYLPSLLDQYPPPNHSLYPPPPPQLPTVRDTRMIRVVKLLEGGEIGERREGAGEEVVLEREGGEVGELVEGGGEGAGEGFGGEVDGGDPGGGVAGDAGPGVGVGAGPAGGGGGEEGKEGGHGGGIGGEGRGGGGRRMEKRRMEERERSLTGGSFGVAGMKLTGAASVYHRWLERNASILNHKSVVCSSIQCTIDEAIRDRICSLSVKH</sequence>
<gene>
    <name evidence="1" type="ORF">RHMOL_Rhmol08G0180100</name>
</gene>
<name>A0ACC0MPT8_RHOML</name>
<reference evidence="1" key="1">
    <citation type="submission" date="2022-02" db="EMBL/GenBank/DDBJ databases">
        <title>Plant Genome Project.</title>
        <authorList>
            <person name="Zhang R.-G."/>
        </authorList>
    </citation>
    <scope>NUCLEOTIDE SEQUENCE</scope>
    <source>
        <strain evidence="1">AT1</strain>
    </source>
</reference>
<evidence type="ECO:0000313" key="2">
    <source>
        <dbReference type="Proteomes" id="UP001062846"/>
    </source>
</evidence>
<organism evidence="1 2">
    <name type="scientific">Rhododendron molle</name>
    <name type="common">Chinese azalea</name>
    <name type="synonym">Azalea mollis</name>
    <dbReference type="NCBI Taxonomy" id="49168"/>
    <lineage>
        <taxon>Eukaryota</taxon>
        <taxon>Viridiplantae</taxon>
        <taxon>Streptophyta</taxon>
        <taxon>Embryophyta</taxon>
        <taxon>Tracheophyta</taxon>
        <taxon>Spermatophyta</taxon>
        <taxon>Magnoliopsida</taxon>
        <taxon>eudicotyledons</taxon>
        <taxon>Gunneridae</taxon>
        <taxon>Pentapetalae</taxon>
        <taxon>asterids</taxon>
        <taxon>Ericales</taxon>
        <taxon>Ericaceae</taxon>
        <taxon>Ericoideae</taxon>
        <taxon>Rhodoreae</taxon>
        <taxon>Rhododendron</taxon>
    </lineage>
</organism>
<evidence type="ECO:0000313" key="1">
    <source>
        <dbReference type="EMBL" id="KAI8542950.1"/>
    </source>
</evidence>
<accession>A0ACC0MPT8</accession>
<protein>
    <submittedName>
        <fullName evidence="1">Uncharacterized protein</fullName>
    </submittedName>
</protein>
<proteinExistence type="predicted"/>
<dbReference type="Proteomes" id="UP001062846">
    <property type="component" value="Chromosome 8"/>
</dbReference>